<dbReference type="InterPro" id="IPR007431">
    <property type="entry name" value="ACP_PD"/>
</dbReference>
<dbReference type="GO" id="GO:0006633">
    <property type="term" value="P:fatty acid biosynthetic process"/>
    <property type="evidence" value="ECO:0007669"/>
    <property type="project" value="InterPro"/>
</dbReference>
<accession>A0A6S6S7A8</accession>
<keyword evidence="2 4" id="KW-0378">Hydrolase</keyword>
<reference evidence="4" key="1">
    <citation type="submission" date="2020-01" db="EMBL/GenBank/DDBJ databases">
        <authorList>
            <person name="Meier V. D."/>
            <person name="Meier V D."/>
        </authorList>
    </citation>
    <scope>NUCLEOTIDE SEQUENCE</scope>
    <source>
        <strain evidence="4">HLG_WM_MAG_01</strain>
    </source>
</reference>
<dbReference type="GO" id="GO:0008770">
    <property type="term" value="F:[acyl-carrier-protein] phosphodiesterase activity"/>
    <property type="evidence" value="ECO:0007669"/>
    <property type="project" value="UniProtKB-EC"/>
</dbReference>
<evidence type="ECO:0000256" key="1">
    <source>
        <dbReference type="ARBA" id="ARBA00022516"/>
    </source>
</evidence>
<dbReference type="PANTHER" id="PTHR38764:SF1">
    <property type="entry name" value="ACYL CARRIER PROTEIN PHOSPHODIESTERASE"/>
    <property type="match status" value="1"/>
</dbReference>
<evidence type="ECO:0000313" key="4">
    <source>
        <dbReference type="EMBL" id="CAA6800944.1"/>
    </source>
</evidence>
<name>A0A6S6S7A8_9BACT</name>
<proteinExistence type="predicted"/>
<sequence length="204" mass="23796">MNWLAHVFLSQKNIEHQLGNLLTDPLKAKAWDGASEAFLKGIDNHLRIDNFTDTHSIVSNSKKLLTHRGHLKGVVLDILYDHFLSLHWDKYCTVKREKFLEDFRTHALVTIPTYPDKAKDVIQKVVRNKQLTSYEHMDGVVAAFGRIDKRLSDRARSKDTCTRYIPLIAESKDELEEAFLDFFPELMAMVKKECRVKTFEHWKI</sequence>
<protein>
    <submittedName>
        <fullName evidence="4">Acyl carrier protein phosphodiesterase (EC)</fullName>
        <ecNumber evidence="4">3.1.4.14</ecNumber>
    </submittedName>
</protein>
<organism evidence="4">
    <name type="scientific">uncultured Sulfurovum sp</name>
    <dbReference type="NCBI Taxonomy" id="269237"/>
    <lineage>
        <taxon>Bacteria</taxon>
        <taxon>Pseudomonadati</taxon>
        <taxon>Campylobacterota</taxon>
        <taxon>Epsilonproteobacteria</taxon>
        <taxon>Campylobacterales</taxon>
        <taxon>Sulfurovaceae</taxon>
        <taxon>Sulfurovum</taxon>
        <taxon>environmental samples</taxon>
    </lineage>
</organism>
<dbReference type="PANTHER" id="PTHR38764">
    <property type="entry name" value="ACYL CARRIER PROTEIN PHOSPHODIESTERASE"/>
    <property type="match status" value="1"/>
</dbReference>
<dbReference type="EC" id="3.1.4.14" evidence="4"/>
<gene>
    <name evidence="4" type="ORF">HELGO_WM11123</name>
</gene>
<dbReference type="Pfam" id="PF04336">
    <property type="entry name" value="ACP_PD"/>
    <property type="match status" value="1"/>
</dbReference>
<keyword evidence="3" id="KW-0443">Lipid metabolism</keyword>
<dbReference type="AlphaFoldDB" id="A0A6S6S7A8"/>
<evidence type="ECO:0000256" key="3">
    <source>
        <dbReference type="ARBA" id="ARBA00023098"/>
    </source>
</evidence>
<evidence type="ECO:0000256" key="2">
    <source>
        <dbReference type="ARBA" id="ARBA00022801"/>
    </source>
</evidence>
<keyword evidence="1" id="KW-0444">Lipid biosynthesis</keyword>
<dbReference type="EMBL" id="CACVAS010000018">
    <property type="protein sequence ID" value="CAA6800944.1"/>
    <property type="molecule type" value="Genomic_DNA"/>
</dbReference>